<dbReference type="Proteomes" id="UP000761534">
    <property type="component" value="Unassembled WGS sequence"/>
</dbReference>
<evidence type="ECO:0000256" key="18">
    <source>
        <dbReference type="ARBA" id="ARBA00044346"/>
    </source>
</evidence>
<accession>A0A642V2C6</accession>
<dbReference type="AlphaFoldDB" id="A0A642V2C6"/>
<evidence type="ECO:0000256" key="13">
    <source>
        <dbReference type="ARBA" id="ARBA00023212"/>
    </source>
</evidence>
<keyword evidence="9" id="KW-0498">Mitosis</keyword>
<evidence type="ECO:0000313" key="22">
    <source>
        <dbReference type="Proteomes" id="UP000761534"/>
    </source>
</evidence>
<dbReference type="GO" id="GO:0051301">
    <property type="term" value="P:cell division"/>
    <property type="evidence" value="ECO:0007669"/>
    <property type="project" value="UniProtKB-KW"/>
</dbReference>
<evidence type="ECO:0000256" key="14">
    <source>
        <dbReference type="ARBA" id="ARBA00023242"/>
    </source>
</evidence>
<comment type="caution">
    <text evidence="21">The sequence shown here is derived from an EMBL/GenBank/DDBJ whole genome shotgun (WGS) entry which is preliminary data.</text>
</comment>
<keyword evidence="5" id="KW-0158">Chromosome</keyword>
<evidence type="ECO:0000256" key="7">
    <source>
        <dbReference type="ARBA" id="ARBA00022618"/>
    </source>
</evidence>
<dbReference type="GO" id="GO:0042729">
    <property type="term" value="C:DASH complex"/>
    <property type="evidence" value="ECO:0007669"/>
    <property type="project" value="InterPro"/>
</dbReference>
<keyword evidence="10" id="KW-0159">Chromosome partition</keyword>
<keyword evidence="15" id="KW-0131">Cell cycle</keyword>
<keyword evidence="12 19" id="KW-0175">Coiled coil</keyword>
<evidence type="ECO:0000256" key="10">
    <source>
        <dbReference type="ARBA" id="ARBA00022829"/>
    </source>
</evidence>
<keyword evidence="6" id="KW-0963">Cytoplasm</keyword>
<dbReference type="GO" id="GO:0005876">
    <property type="term" value="C:spindle microtubule"/>
    <property type="evidence" value="ECO:0007669"/>
    <property type="project" value="InterPro"/>
</dbReference>
<keyword evidence="13" id="KW-0206">Cytoskeleton</keyword>
<protein>
    <recommendedName>
        <fullName evidence="17">DASH complex subunit SPC34</fullName>
    </recommendedName>
    <alternativeName>
        <fullName evidence="18">Outer kinetochore protein SPC34</fullName>
    </alternativeName>
</protein>
<reference evidence="21" key="1">
    <citation type="journal article" date="2019" name="G3 (Bethesda)">
        <title>Genome Assemblies of Two Rare Opportunistic Yeast Pathogens: Diutina rugosa (syn. Candida rugosa) and Trichomonascus ciferrii (syn. Candida ciferrii).</title>
        <authorList>
            <person name="Mixao V."/>
            <person name="Saus E."/>
            <person name="Hansen A.P."/>
            <person name="Lass-Florl C."/>
            <person name="Gabaldon T."/>
        </authorList>
    </citation>
    <scope>NUCLEOTIDE SEQUENCE</scope>
    <source>
        <strain evidence="21">CBS 4856</strain>
    </source>
</reference>
<dbReference type="EMBL" id="SWFS01000296">
    <property type="protein sequence ID" value="KAA8910984.1"/>
    <property type="molecule type" value="Genomic_DNA"/>
</dbReference>
<evidence type="ECO:0000256" key="5">
    <source>
        <dbReference type="ARBA" id="ARBA00022454"/>
    </source>
</evidence>
<dbReference type="OrthoDB" id="10016597at2759"/>
<dbReference type="InterPro" id="IPR013966">
    <property type="entry name" value="Spc34"/>
</dbReference>
<keyword evidence="22" id="KW-1185">Reference proteome</keyword>
<sequence length="199" mass="22849">MEFHLLKIAEASESIRTLDFRRPGIFTNAVILKPEITSLIHDGDPQDHALFKTSTNASNSVQKHVSPQKPKTHGISVDANETKNWNVDVFCTAVERLAAMYPVPGVEEKVASYRQRWGDLNRDILHYEEIVEEQRRQLAELNISIENRDFADNNNLPLETDPIRLAQVIQDTELEIHRLEEELERKQSEVDQLEGRLGN</sequence>
<dbReference type="Pfam" id="PF08657">
    <property type="entry name" value="DASH_Spc34"/>
    <property type="match status" value="2"/>
</dbReference>
<dbReference type="VEuPathDB" id="FungiDB:TRICI_003995"/>
<comment type="similarity">
    <text evidence="4">Belongs to the DASH complex SPC34 family.</text>
</comment>
<evidence type="ECO:0000256" key="19">
    <source>
        <dbReference type="SAM" id="Coils"/>
    </source>
</evidence>
<comment type="subcellular location">
    <subcellularLocation>
        <location evidence="3">Chromosome</location>
        <location evidence="3">Centromere</location>
        <location evidence="3">Kinetochore</location>
    </subcellularLocation>
    <subcellularLocation>
        <location evidence="2">Cytoplasm</location>
        <location evidence="2">Cytoskeleton</location>
        <location evidence="2">Spindle</location>
    </subcellularLocation>
    <subcellularLocation>
        <location evidence="1">Nucleus</location>
    </subcellularLocation>
</comment>
<feature type="coiled-coil region" evidence="19">
    <location>
        <begin position="169"/>
        <end position="196"/>
    </location>
</feature>
<evidence type="ECO:0000313" key="21">
    <source>
        <dbReference type="EMBL" id="KAA8910984.1"/>
    </source>
</evidence>
<evidence type="ECO:0000256" key="2">
    <source>
        <dbReference type="ARBA" id="ARBA00004186"/>
    </source>
</evidence>
<proteinExistence type="inferred from homology"/>
<name>A0A642V2C6_9ASCO</name>
<evidence type="ECO:0000256" key="9">
    <source>
        <dbReference type="ARBA" id="ARBA00022776"/>
    </source>
</evidence>
<dbReference type="GO" id="GO:0008608">
    <property type="term" value="P:attachment of spindle microtubules to kinetochore"/>
    <property type="evidence" value="ECO:0007669"/>
    <property type="project" value="InterPro"/>
</dbReference>
<evidence type="ECO:0000256" key="4">
    <source>
        <dbReference type="ARBA" id="ARBA00008491"/>
    </source>
</evidence>
<feature type="compositionally biased region" description="Polar residues" evidence="20">
    <location>
        <begin position="56"/>
        <end position="65"/>
    </location>
</feature>
<keyword evidence="11" id="KW-0995">Kinetochore</keyword>
<evidence type="ECO:0000256" key="1">
    <source>
        <dbReference type="ARBA" id="ARBA00004123"/>
    </source>
</evidence>
<evidence type="ECO:0000256" key="6">
    <source>
        <dbReference type="ARBA" id="ARBA00022490"/>
    </source>
</evidence>
<evidence type="ECO:0000256" key="20">
    <source>
        <dbReference type="SAM" id="MobiDB-lite"/>
    </source>
</evidence>
<gene>
    <name evidence="21" type="ORF">TRICI_003995</name>
</gene>
<keyword evidence="14" id="KW-0539">Nucleus</keyword>
<keyword evidence="16" id="KW-0137">Centromere</keyword>
<keyword evidence="7" id="KW-0132">Cell division</keyword>
<evidence type="ECO:0000256" key="16">
    <source>
        <dbReference type="ARBA" id="ARBA00023328"/>
    </source>
</evidence>
<evidence type="ECO:0000256" key="8">
    <source>
        <dbReference type="ARBA" id="ARBA00022701"/>
    </source>
</evidence>
<evidence type="ECO:0000256" key="12">
    <source>
        <dbReference type="ARBA" id="ARBA00023054"/>
    </source>
</evidence>
<evidence type="ECO:0000256" key="3">
    <source>
        <dbReference type="ARBA" id="ARBA00004629"/>
    </source>
</evidence>
<keyword evidence="8" id="KW-0493">Microtubule</keyword>
<evidence type="ECO:0000256" key="11">
    <source>
        <dbReference type="ARBA" id="ARBA00022838"/>
    </source>
</evidence>
<organism evidence="21 22">
    <name type="scientific">Trichomonascus ciferrii</name>
    <dbReference type="NCBI Taxonomy" id="44093"/>
    <lineage>
        <taxon>Eukaryota</taxon>
        <taxon>Fungi</taxon>
        <taxon>Dikarya</taxon>
        <taxon>Ascomycota</taxon>
        <taxon>Saccharomycotina</taxon>
        <taxon>Dipodascomycetes</taxon>
        <taxon>Dipodascales</taxon>
        <taxon>Trichomonascaceae</taxon>
        <taxon>Trichomonascus</taxon>
        <taxon>Trichomonascus ciferrii complex</taxon>
    </lineage>
</organism>
<evidence type="ECO:0000256" key="15">
    <source>
        <dbReference type="ARBA" id="ARBA00023306"/>
    </source>
</evidence>
<feature type="region of interest" description="Disordered" evidence="20">
    <location>
        <begin position="56"/>
        <end position="76"/>
    </location>
</feature>
<evidence type="ECO:0000256" key="17">
    <source>
        <dbReference type="ARBA" id="ARBA00044112"/>
    </source>
</evidence>